<dbReference type="EMBL" id="MT143322">
    <property type="protein sequence ID" value="QJA95531.1"/>
    <property type="molecule type" value="Genomic_DNA"/>
</dbReference>
<dbReference type="AlphaFoldDB" id="A0A6M3LRF4"/>
<gene>
    <name evidence="2" type="ORF">MM415A01412_0002</name>
    <name evidence="3" type="ORF">MM415B05302_0004</name>
</gene>
<evidence type="ECO:0000313" key="3">
    <source>
        <dbReference type="EMBL" id="QJA95531.1"/>
    </source>
</evidence>
<evidence type="ECO:0000313" key="2">
    <source>
        <dbReference type="EMBL" id="QJA76854.1"/>
    </source>
</evidence>
<sequence>MQLGTETGSLVNHVLSGTKGAPTPEVGMGATILMWSDRRAATIVRVRLFQTGPLKGKVRQVLVQEDKATRTDSNGQSDMQTYSYEPDTNAPIRVFTANRNQDGVFRGAGGTLRIGSRNHYYDFGF</sequence>
<organism evidence="3">
    <name type="scientific">viral metagenome</name>
    <dbReference type="NCBI Taxonomy" id="1070528"/>
    <lineage>
        <taxon>unclassified sequences</taxon>
        <taxon>metagenomes</taxon>
        <taxon>organismal metagenomes</taxon>
    </lineage>
</organism>
<name>A0A6M3LRF4_9ZZZZ</name>
<evidence type="ECO:0000256" key="1">
    <source>
        <dbReference type="SAM" id="MobiDB-lite"/>
    </source>
</evidence>
<feature type="region of interest" description="Disordered" evidence="1">
    <location>
        <begin position="65"/>
        <end position="85"/>
    </location>
</feature>
<reference evidence="3" key="1">
    <citation type="submission" date="2020-03" db="EMBL/GenBank/DDBJ databases">
        <title>The deep terrestrial virosphere.</title>
        <authorList>
            <person name="Holmfeldt K."/>
            <person name="Nilsson E."/>
            <person name="Simone D."/>
            <person name="Lopez-Fernandez M."/>
            <person name="Wu X."/>
            <person name="de Brujin I."/>
            <person name="Lundin D."/>
            <person name="Andersson A."/>
            <person name="Bertilsson S."/>
            <person name="Dopson M."/>
        </authorList>
    </citation>
    <scope>NUCLEOTIDE SEQUENCE</scope>
    <source>
        <strain evidence="2">MM415A01412</strain>
        <strain evidence="3">MM415B05302</strain>
    </source>
</reference>
<proteinExistence type="predicted"/>
<dbReference type="EMBL" id="MT142248">
    <property type="protein sequence ID" value="QJA76854.1"/>
    <property type="molecule type" value="Genomic_DNA"/>
</dbReference>
<protein>
    <submittedName>
        <fullName evidence="3">Uncharacterized protein</fullName>
    </submittedName>
</protein>
<feature type="compositionally biased region" description="Polar residues" evidence="1">
    <location>
        <begin position="71"/>
        <end position="83"/>
    </location>
</feature>
<accession>A0A6M3LRF4</accession>